<keyword evidence="1" id="KW-1133">Transmembrane helix</keyword>
<evidence type="ECO:0000256" key="1">
    <source>
        <dbReference type="SAM" id="Phobius"/>
    </source>
</evidence>
<dbReference type="Proteomes" id="UP000237718">
    <property type="component" value="Unassembled WGS sequence"/>
</dbReference>
<proteinExistence type="predicted"/>
<comment type="caution">
    <text evidence="2">The sequence shown here is derived from an EMBL/GenBank/DDBJ whole genome shotgun (WGS) entry which is preliminary data.</text>
</comment>
<evidence type="ECO:0000313" key="3">
    <source>
        <dbReference type="Proteomes" id="UP000237718"/>
    </source>
</evidence>
<feature type="transmembrane region" description="Helical" evidence="1">
    <location>
        <begin position="7"/>
        <end position="27"/>
    </location>
</feature>
<organism evidence="2 3">
    <name type="scientific">Tritonibacter scottomollicae</name>
    <name type="common">Epibacterium scottomollicae</name>
    <dbReference type="NCBI Taxonomy" id="483013"/>
    <lineage>
        <taxon>Bacteria</taxon>
        <taxon>Pseudomonadati</taxon>
        <taxon>Pseudomonadota</taxon>
        <taxon>Alphaproteobacteria</taxon>
        <taxon>Rhodobacterales</taxon>
        <taxon>Paracoccaceae</taxon>
        <taxon>Tritonibacter</taxon>
    </lineage>
</organism>
<evidence type="ECO:0000313" key="2">
    <source>
        <dbReference type="EMBL" id="PRZ48002.1"/>
    </source>
</evidence>
<sequence>MLKKQDVKGVGLVMVGVMLAGIAMYQFRDVGLIAQARAGYDV</sequence>
<protein>
    <submittedName>
        <fullName evidence="2">Uncharacterized protein</fullName>
    </submittedName>
</protein>
<keyword evidence="1" id="KW-0472">Membrane</keyword>
<dbReference type="AlphaFoldDB" id="A0A2T1AHC8"/>
<keyword evidence="1" id="KW-0812">Transmembrane</keyword>
<gene>
    <name evidence="2" type="ORF">CLV89_105227</name>
</gene>
<reference evidence="2 3" key="1">
    <citation type="submission" date="2018-03" db="EMBL/GenBank/DDBJ databases">
        <title>Genomic Encyclopedia of Archaeal and Bacterial Type Strains, Phase II (KMG-II): from individual species to whole genera.</title>
        <authorList>
            <person name="Goeker M."/>
        </authorList>
    </citation>
    <scope>NUCLEOTIDE SEQUENCE [LARGE SCALE GENOMIC DNA]</scope>
    <source>
        <strain evidence="2 3">DSM 25328</strain>
    </source>
</reference>
<dbReference type="RefSeq" id="WP_279327896.1">
    <property type="nucleotide sequence ID" value="NZ_PVUF01000005.1"/>
</dbReference>
<name>A0A2T1AHC8_TRISK</name>
<dbReference type="EMBL" id="PVUF01000005">
    <property type="protein sequence ID" value="PRZ48002.1"/>
    <property type="molecule type" value="Genomic_DNA"/>
</dbReference>
<accession>A0A2T1AHC8</accession>